<feature type="domain" description="Transcription factor IIIC subunit 5 HTH" evidence="5">
    <location>
        <begin position="159"/>
        <end position="303"/>
    </location>
</feature>
<keyword evidence="3" id="KW-0804">Transcription</keyword>
<dbReference type="Pfam" id="PF17682">
    <property type="entry name" value="Tau95_N"/>
    <property type="match status" value="1"/>
</dbReference>
<reference evidence="8" key="1">
    <citation type="submission" date="2025-08" db="UniProtKB">
        <authorList>
            <consortium name="RefSeq"/>
        </authorList>
    </citation>
    <scope>IDENTIFICATION</scope>
    <source>
        <strain evidence="8">11010-0011.00</strain>
        <tissue evidence="8">Whole body</tissue>
    </source>
</reference>
<evidence type="ECO:0000256" key="3">
    <source>
        <dbReference type="ARBA" id="ARBA00023163"/>
    </source>
</evidence>
<evidence type="ECO:0000256" key="4">
    <source>
        <dbReference type="ARBA" id="ARBA00023242"/>
    </source>
</evidence>
<protein>
    <submittedName>
        <fullName evidence="8">General transcription factor 3C polypeptide 5</fullName>
    </submittedName>
</protein>
<dbReference type="InterPro" id="IPR040454">
    <property type="entry name" value="TF_IIIC_Tfc1/Sfc1"/>
</dbReference>
<keyword evidence="2" id="KW-0238">DNA-binding</keyword>
<dbReference type="GO" id="GO:0001003">
    <property type="term" value="F:RNA polymerase III type 2 promoter sequence-specific DNA binding"/>
    <property type="evidence" value="ECO:0007669"/>
    <property type="project" value="TreeGrafter"/>
</dbReference>
<evidence type="ECO:0000313" key="8">
    <source>
        <dbReference type="RefSeq" id="XP_030377277.1"/>
    </source>
</evidence>
<evidence type="ECO:0000313" key="7">
    <source>
        <dbReference type="Proteomes" id="UP000504634"/>
    </source>
</evidence>
<dbReference type="GO" id="GO:0006384">
    <property type="term" value="P:transcription initiation at RNA polymerase III promoter"/>
    <property type="evidence" value="ECO:0007669"/>
    <property type="project" value="InterPro"/>
</dbReference>
<organism evidence="7 8">
    <name type="scientific">Drosophila lebanonensis</name>
    <name type="common">Fruit fly</name>
    <name type="synonym">Scaptodrosophila lebanonensis</name>
    <dbReference type="NCBI Taxonomy" id="7225"/>
    <lineage>
        <taxon>Eukaryota</taxon>
        <taxon>Metazoa</taxon>
        <taxon>Ecdysozoa</taxon>
        <taxon>Arthropoda</taxon>
        <taxon>Hexapoda</taxon>
        <taxon>Insecta</taxon>
        <taxon>Pterygota</taxon>
        <taxon>Neoptera</taxon>
        <taxon>Endopterygota</taxon>
        <taxon>Diptera</taxon>
        <taxon>Brachycera</taxon>
        <taxon>Muscomorpha</taxon>
        <taxon>Ephydroidea</taxon>
        <taxon>Drosophilidae</taxon>
        <taxon>Scaptodrosophila</taxon>
    </lineage>
</organism>
<dbReference type="AlphaFoldDB" id="A0A6J2TQQ0"/>
<evidence type="ECO:0000259" key="5">
    <source>
        <dbReference type="Pfam" id="PF09734"/>
    </source>
</evidence>
<proteinExistence type="predicted"/>
<dbReference type="GO" id="GO:0000127">
    <property type="term" value="C:transcription factor TFIIIC complex"/>
    <property type="evidence" value="ECO:0007669"/>
    <property type="project" value="InterPro"/>
</dbReference>
<gene>
    <name evidence="8" type="primary">LOC115626152</name>
</gene>
<dbReference type="Gene3D" id="3.30.200.160">
    <property type="entry name" value="TFIIIC, subcomplex tauA, subunit Sfc1, barrel domain"/>
    <property type="match status" value="1"/>
</dbReference>
<dbReference type="InterPro" id="IPR019136">
    <property type="entry name" value="TF_IIIC_su-5_HTH"/>
</dbReference>
<accession>A0A6J2TQQ0</accession>
<feature type="domain" description="Transcription factor IIIC subunit Tfc1/Sfc1 triple barrel" evidence="6">
    <location>
        <begin position="16"/>
        <end position="115"/>
    </location>
</feature>
<dbReference type="PANTHER" id="PTHR13230">
    <property type="entry name" value="GENERAL TRANSCRIPTION FACTOR IIIC, POLYPEPTIDE 5"/>
    <property type="match status" value="1"/>
</dbReference>
<dbReference type="GO" id="GO:0005634">
    <property type="term" value="C:nucleus"/>
    <property type="evidence" value="ECO:0007669"/>
    <property type="project" value="UniProtKB-SubCell"/>
</dbReference>
<sequence>MSRQINFNAEEEYERIEYPGRVENTDRMIATLGGISNISKVLGDEKKRLELRFHPDNPYNKPAFGDSIANTGVLLSISVRRHKKDKTRPPQYTVRVLGYCSRSFTFETLCDFQYLPLYSTPRSDDANAAEEIKYALEQVLPRNAADLDYFKREETPLIALPELFARVDTVYGHTYRFDRSEDGQHEVLGLVTKSTYDPRDAVYFNMVDAFPTDPDTEVVKRLKIKYVSDEQYARVKKLFDECPIWTRYALLYESDVSHDKLKCIIPSLAFYFNNGPWRAMYVRFGYDPRKDFKSRYYQTFDFRLRFGFGVSEFVYSRRQRQAAAGAEEEQSNDLVQDINYPYFDEHKLPRSRQCVLRYCDVHLQKIQDMLEKIPTPLTGAICNERTGWLPPNFDSLAREIVCATISEILRNHYRKEHLASEVAAEAVPQAEGEEYDGEDEELIEEDMEVDEDELQTSSATENFTDKNIEQLLSNITS</sequence>
<evidence type="ECO:0000259" key="6">
    <source>
        <dbReference type="Pfam" id="PF17682"/>
    </source>
</evidence>
<dbReference type="GeneID" id="115626152"/>
<evidence type="ECO:0000256" key="2">
    <source>
        <dbReference type="ARBA" id="ARBA00023125"/>
    </source>
</evidence>
<dbReference type="PANTHER" id="PTHR13230:SF5">
    <property type="entry name" value="GENERAL TRANSCRIPTION FACTOR 3C POLYPEPTIDE 5"/>
    <property type="match status" value="1"/>
</dbReference>
<keyword evidence="7" id="KW-1185">Reference proteome</keyword>
<keyword evidence="4" id="KW-0539">Nucleus</keyword>
<dbReference type="InterPro" id="IPR041499">
    <property type="entry name" value="Tfc1/Sfc1_N"/>
</dbReference>
<dbReference type="Proteomes" id="UP000504634">
    <property type="component" value="Unplaced"/>
</dbReference>
<dbReference type="RefSeq" id="XP_030377277.1">
    <property type="nucleotide sequence ID" value="XM_030521417.1"/>
</dbReference>
<evidence type="ECO:0000256" key="1">
    <source>
        <dbReference type="ARBA" id="ARBA00004123"/>
    </source>
</evidence>
<dbReference type="InterPro" id="IPR042536">
    <property type="entry name" value="TFIIIC_tauA_Sfc1"/>
</dbReference>
<dbReference type="FunFam" id="3.30.200.160:FF:000002">
    <property type="entry name" value="Transcription factor IIIC, subunit 5"/>
    <property type="match status" value="1"/>
</dbReference>
<dbReference type="Pfam" id="PF09734">
    <property type="entry name" value="Tau95"/>
    <property type="match status" value="1"/>
</dbReference>
<dbReference type="OrthoDB" id="5598268at2759"/>
<dbReference type="GO" id="GO:0001002">
    <property type="term" value="F:RNA polymerase III type 1 promoter sequence-specific DNA binding"/>
    <property type="evidence" value="ECO:0007669"/>
    <property type="project" value="TreeGrafter"/>
</dbReference>
<name>A0A6J2TQQ0_DROLE</name>
<comment type="subcellular location">
    <subcellularLocation>
        <location evidence="1">Nucleus</location>
    </subcellularLocation>
</comment>